<name>A0A8K0T806_9PEZI</name>
<protein>
    <submittedName>
        <fullName evidence="2">Uncharacterized protein</fullName>
    </submittedName>
</protein>
<feature type="region of interest" description="Disordered" evidence="1">
    <location>
        <begin position="77"/>
        <end position="115"/>
    </location>
</feature>
<evidence type="ECO:0000313" key="2">
    <source>
        <dbReference type="EMBL" id="KAH7358001.1"/>
    </source>
</evidence>
<reference evidence="2" key="1">
    <citation type="journal article" date="2021" name="Nat. Commun.">
        <title>Genetic determinants of endophytism in the Arabidopsis root mycobiome.</title>
        <authorList>
            <person name="Mesny F."/>
            <person name="Miyauchi S."/>
            <person name="Thiergart T."/>
            <person name="Pickel B."/>
            <person name="Atanasova L."/>
            <person name="Karlsson M."/>
            <person name="Huettel B."/>
            <person name="Barry K.W."/>
            <person name="Haridas S."/>
            <person name="Chen C."/>
            <person name="Bauer D."/>
            <person name="Andreopoulos W."/>
            <person name="Pangilinan J."/>
            <person name="LaButti K."/>
            <person name="Riley R."/>
            <person name="Lipzen A."/>
            <person name="Clum A."/>
            <person name="Drula E."/>
            <person name="Henrissat B."/>
            <person name="Kohler A."/>
            <person name="Grigoriev I.V."/>
            <person name="Martin F.M."/>
            <person name="Hacquard S."/>
        </authorList>
    </citation>
    <scope>NUCLEOTIDE SEQUENCE</scope>
    <source>
        <strain evidence="2">MPI-CAGE-AT-0016</strain>
    </source>
</reference>
<dbReference type="EMBL" id="JAGPXD010000004">
    <property type="protein sequence ID" value="KAH7358001.1"/>
    <property type="molecule type" value="Genomic_DNA"/>
</dbReference>
<comment type="caution">
    <text evidence="2">The sequence shown here is derived from an EMBL/GenBank/DDBJ whole genome shotgun (WGS) entry which is preliminary data.</text>
</comment>
<evidence type="ECO:0000313" key="3">
    <source>
        <dbReference type="Proteomes" id="UP000813385"/>
    </source>
</evidence>
<dbReference type="AlphaFoldDB" id="A0A8K0T806"/>
<organism evidence="2 3">
    <name type="scientific">Plectosphaerella cucumerina</name>
    <dbReference type="NCBI Taxonomy" id="40658"/>
    <lineage>
        <taxon>Eukaryota</taxon>
        <taxon>Fungi</taxon>
        <taxon>Dikarya</taxon>
        <taxon>Ascomycota</taxon>
        <taxon>Pezizomycotina</taxon>
        <taxon>Sordariomycetes</taxon>
        <taxon>Hypocreomycetidae</taxon>
        <taxon>Glomerellales</taxon>
        <taxon>Plectosphaerellaceae</taxon>
        <taxon>Plectosphaerella</taxon>
    </lineage>
</organism>
<keyword evidence="3" id="KW-1185">Reference proteome</keyword>
<evidence type="ECO:0000256" key="1">
    <source>
        <dbReference type="SAM" id="MobiDB-lite"/>
    </source>
</evidence>
<dbReference type="Proteomes" id="UP000813385">
    <property type="component" value="Unassembled WGS sequence"/>
</dbReference>
<gene>
    <name evidence="2" type="ORF">B0T11DRAFT_299146</name>
</gene>
<proteinExistence type="predicted"/>
<sequence>MPRGNVQTGPCLHFAIAALAFDGLPCSANMGGASQAAHAVMGPAKGAAAYPKSARRTGKNCQFVWESHRQVRSWAICDGRRGGSKPPTRSLAMPGDKHLRPPTGHVSRYGTSDGITRGETATFISRAHSGK</sequence>
<accession>A0A8K0T806</accession>